<feature type="compositionally biased region" description="Acidic residues" evidence="1">
    <location>
        <begin position="121"/>
        <end position="137"/>
    </location>
</feature>
<evidence type="ECO:0000256" key="1">
    <source>
        <dbReference type="SAM" id="MobiDB-lite"/>
    </source>
</evidence>
<dbReference type="AlphaFoldDB" id="A0A6A3MC41"/>
<name>A0A6A3MC41_9STRA</name>
<gene>
    <name evidence="2" type="ORF">PR002_g10225</name>
</gene>
<dbReference type="Proteomes" id="UP000435112">
    <property type="component" value="Unassembled WGS sequence"/>
</dbReference>
<sequence length="254" mass="28414">MGVIACKKDTLQVELACHKALTKQLGSTQYLHVLRTYNTSADVLATEAREAKAGRVILSADRKAELQVLNIIQEVLYVDRDSAKADEATPNIAAVTRNQARRVHFEDDGTQNSAEGNPAEENSDEEPRDTLETDETTGEPREDQGNEFEASYQAPEARRVVDPAEAAAELRRARSAQDVDPVAVQAERRNRISKAQDEECRWTDLKTYLKGQIDQLTRRRAYNAGKVADHFVLRDDGLLYCGEARSEKLEIEVD</sequence>
<comment type="caution">
    <text evidence="2">The sequence shown here is derived from an EMBL/GenBank/DDBJ whole genome shotgun (WGS) entry which is preliminary data.</text>
</comment>
<evidence type="ECO:0000313" key="3">
    <source>
        <dbReference type="Proteomes" id="UP000435112"/>
    </source>
</evidence>
<protein>
    <recommendedName>
        <fullName evidence="4">RNase H type-1 domain-containing protein</fullName>
    </recommendedName>
</protein>
<feature type="region of interest" description="Disordered" evidence="1">
    <location>
        <begin position="89"/>
        <end position="160"/>
    </location>
</feature>
<reference evidence="2 3" key="1">
    <citation type="submission" date="2018-09" db="EMBL/GenBank/DDBJ databases">
        <title>Genomic investigation of the strawberry pathogen Phytophthora fragariae indicates pathogenicity is determined by transcriptional variation in three key races.</title>
        <authorList>
            <person name="Adams T.M."/>
            <person name="Armitage A.D."/>
            <person name="Sobczyk M.K."/>
            <person name="Bates H.J."/>
            <person name="Dunwell J.M."/>
            <person name="Nellist C.F."/>
            <person name="Harrison R.J."/>
        </authorList>
    </citation>
    <scope>NUCLEOTIDE SEQUENCE [LARGE SCALE GENOMIC DNA]</scope>
    <source>
        <strain evidence="2 3">SCRP324</strain>
    </source>
</reference>
<dbReference type="EMBL" id="QXFU01000572">
    <property type="protein sequence ID" value="KAE9029102.1"/>
    <property type="molecule type" value="Genomic_DNA"/>
</dbReference>
<organism evidence="2 3">
    <name type="scientific">Phytophthora rubi</name>
    <dbReference type="NCBI Taxonomy" id="129364"/>
    <lineage>
        <taxon>Eukaryota</taxon>
        <taxon>Sar</taxon>
        <taxon>Stramenopiles</taxon>
        <taxon>Oomycota</taxon>
        <taxon>Peronosporomycetes</taxon>
        <taxon>Peronosporales</taxon>
        <taxon>Peronosporaceae</taxon>
        <taxon>Phytophthora</taxon>
    </lineage>
</organism>
<proteinExistence type="predicted"/>
<evidence type="ECO:0008006" key="4">
    <source>
        <dbReference type="Google" id="ProtNLM"/>
    </source>
</evidence>
<evidence type="ECO:0000313" key="2">
    <source>
        <dbReference type="EMBL" id="KAE9029102.1"/>
    </source>
</evidence>
<accession>A0A6A3MC41</accession>